<reference evidence="2" key="1">
    <citation type="submission" date="2024-10" db="EMBL/GenBank/DDBJ databases">
        <title>Characterization of Aeromonas dhakensis bacteriophages.</title>
        <authorList>
            <person name="Ansari F."/>
            <person name="Tyagi A."/>
            <person name="Shashidhar R."/>
            <person name="Nagar V."/>
        </authorList>
    </citation>
    <scope>NUCLEOTIDE SEQUENCE</scope>
</reference>
<accession>A0AB74UJD4</accession>
<organism evidence="2">
    <name type="scientific">Aeromonas phage vB_AdhaP_MF</name>
    <dbReference type="NCBI Taxonomy" id="3367373"/>
    <lineage>
        <taxon>Viruses</taxon>
        <taxon>Duplodnaviria</taxon>
        <taxon>Heunggongvirae</taxon>
        <taxon>Uroviricota</taxon>
        <taxon>Caudoviricetes</taxon>
        <taxon>Autographiviridae</taxon>
    </lineage>
</organism>
<feature type="region of interest" description="Disordered" evidence="1">
    <location>
        <begin position="1"/>
        <end position="21"/>
    </location>
</feature>
<evidence type="ECO:0000256" key="1">
    <source>
        <dbReference type="SAM" id="MobiDB-lite"/>
    </source>
</evidence>
<dbReference type="EMBL" id="PQ421477">
    <property type="protein sequence ID" value="XHV14260.1"/>
    <property type="molecule type" value="Genomic_DNA"/>
</dbReference>
<feature type="compositionally biased region" description="Polar residues" evidence="1">
    <location>
        <begin position="46"/>
        <end position="59"/>
    </location>
</feature>
<protein>
    <submittedName>
        <fullName evidence="2">Uncharacterized protein</fullName>
    </submittedName>
</protein>
<sequence>MGTSLVHPQTAHLPPDEQAKGNYVYTSPEELSRLATLRSAEEQRLSGVNQSPTGRTPTYPVQQAIHGAAVKVVRKRQEPEPVGYDLSELEARLAAVMLAQYPGNVLELLSDTDKVTAFNILAEQLGYVVE</sequence>
<feature type="region of interest" description="Disordered" evidence="1">
    <location>
        <begin position="40"/>
        <end position="59"/>
    </location>
</feature>
<evidence type="ECO:0000313" key="2">
    <source>
        <dbReference type="EMBL" id="XHV14260.1"/>
    </source>
</evidence>
<proteinExistence type="predicted"/>
<name>A0AB74UJD4_9CAUD</name>
<gene>
    <name evidence="2" type="ORF">vBAdhaPMF_0013</name>
</gene>